<reference evidence="2" key="1">
    <citation type="journal article" date="2023" name="G3 (Bethesda)">
        <title>A reference genome for the long-term kleptoplast-retaining sea slug Elysia crispata morphotype clarki.</title>
        <authorList>
            <person name="Eastman K.E."/>
            <person name="Pendleton A.L."/>
            <person name="Shaikh M.A."/>
            <person name="Suttiyut T."/>
            <person name="Ogas R."/>
            <person name="Tomko P."/>
            <person name="Gavelis G."/>
            <person name="Widhalm J.R."/>
            <person name="Wisecaver J.H."/>
        </authorList>
    </citation>
    <scope>NUCLEOTIDE SEQUENCE</scope>
    <source>
        <strain evidence="2">ECLA1</strain>
    </source>
</reference>
<organism evidence="2 3">
    <name type="scientific">Elysia crispata</name>
    <name type="common">lettuce slug</name>
    <dbReference type="NCBI Taxonomy" id="231223"/>
    <lineage>
        <taxon>Eukaryota</taxon>
        <taxon>Metazoa</taxon>
        <taxon>Spiralia</taxon>
        <taxon>Lophotrochozoa</taxon>
        <taxon>Mollusca</taxon>
        <taxon>Gastropoda</taxon>
        <taxon>Heterobranchia</taxon>
        <taxon>Euthyneura</taxon>
        <taxon>Panpulmonata</taxon>
        <taxon>Sacoglossa</taxon>
        <taxon>Placobranchoidea</taxon>
        <taxon>Plakobranchidae</taxon>
        <taxon>Elysia</taxon>
    </lineage>
</organism>
<keyword evidence="3" id="KW-1185">Reference proteome</keyword>
<feature type="compositionally biased region" description="Low complexity" evidence="1">
    <location>
        <begin position="80"/>
        <end position="89"/>
    </location>
</feature>
<accession>A0AAE1D048</accession>
<name>A0AAE1D048_9GAST</name>
<dbReference type="Proteomes" id="UP001283361">
    <property type="component" value="Unassembled WGS sequence"/>
</dbReference>
<evidence type="ECO:0000313" key="2">
    <source>
        <dbReference type="EMBL" id="KAK3747173.1"/>
    </source>
</evidence>
<proteinExistence type="predicted"/>
<sequence length="166" mass="17455">MVTPHSSLYSSPSPSSATAASGTVSQPDQNSHTDGRKNGRIGPSQIGTPNDGLLHQAGFVGFPRKSGHERAGLFSESEKQQQQQQQQQQKHYHHQRQHQQELRISGSEFYHTDGAALEGGGGGGGGGGGSCGNLSVVSTPLLEAESPEEASLCLINYTSLGETSKE</sequence>
<feature type="compositionally biased region" description="Gly residues" evidence="1">
    <location>
        <begin position="117"/>
        <end position="131"/>
    </location>
</feature>
<dbReference type="EMBL" id="JAWDGP010006106">
    <property type="protein sequence ID" value="KAK3747173.1"/>
    <property type="molecule type" value="Genomic_DNA"/>
</dbReference>
<gene>
    <name evidence="2" type="ORF">RRG08_035719</name>
</gene>
<comment type="caution">
    <text evidence="2">The sequence shown here is derived from an EMBL/GenBank/DDBJ whole genome shotgun (WGS) entry which is preliminary data.</text>
</comment>
<feature type="compositionally biased region" description="Low complexity" evidence="1">
    <location>
        <begin position="1"/>
        <end position="25"/>
    </location>
</feature>
<evidence type="ECO:0000256" key="1">
    <source>
        <dbReference type="SAM" id="MobiDB-lite"/>
    </source>
</evidence>
<dbReference type="AlphaFoldDB" id="A0AAE1D048"/>
<protein>
    <submittedName>
        <fullName evidence="2">Uncharacterized protein</fullName>
    </submittedName>
</protein>
<feature type="compositionally biased region" description="Basic and acidic residues" evidence="1">
    <location>
        <begin position="66"/>
        <end position="79"/>
    </location>
</feature>
<evidence type="ECO:0000313" key="3">
    <source>
        <dbReference type="Proteomes" id="UP001283361"/>
    </source>
</evidence>
<feature type="region of interest" description="Disordered" evidence="1">
    <location>
        <begin position="1"/>
        <end position="135"/>
    </location>
</feature>